<sequence>MESTVLHRDPKTYALNDFGRLAVVQGVSSFGDALLTVSLAGSIFFSQDIYKSRSQVLLYLLLTMAPFAVVAPIIGPALDRSKAGRRTLMAIGLFGRALTCYLMAGQLDTLYLYPLAFLALVLAKGHTVAKASLVPAVVKSDDALVDANSRLALIGVVASTVGGVLGAGVIAVLGAPWSLRFGAVMFLLGGFLALRIPKAKASTAPETQEEVVELHAPSIIFAGSAMTIMRGSVGFLAFFLAFHLRSSNEAKWFFGAVLAASAVGGLIGVLIAPLARRRVREEVILSTTLLAAAVMALIAARYPQRFSTLLIVLVIALASQCGRIAFDSLLQRDGPEHLRGRAFARFETRFQLAWVVGALIPVALLDLLTEREGYFALGLGLAFATATYIGSLRTRGAWAGRVEHVDETIENDGRAVESDPYSDDDEISGDDFDDDSRPESGRTRG</sequence>
<dbReference type="InterPro" id="IPR011701">
    <property type="entry name" value="MFS"/>
</dbReference>
<evidence type="ECO:0000313" key="8">
    <source>
        <dbReference type="EMBL" id="CAB4658120.1"/>
    </source>
</evidence>
<keyword evidence="3 7" id="KW-0812">Transmembrane</keyword>
<dbReference type="PANTHER" id="PTHR23513">
    <property type="entry name" value="INTEGRAL MEMBRANE EFFLUX PROTEIN-RELATED"/>
    <property type="match status" value="1"/>
</dbReference>
<feature type="transmembrane region" description="Helical" evidence="7">
    <location>
        <begin position="252"/>
        <end position="271"/>
    </location>
</feature>
<dbReference type="EMBL" id="CAEZZU010000230">
    <property type="protein sequence ID" value="CAB4789510.1"/>
    <property type="molecule type" value="Genomic_DNA"/>
</dbReference>
<evidence type="ECO:0000256" key="5">
    <source>
        <dbReference type="ARBA" id="ARBA00023136"/>
    </source>
</evidence>
<feature type="transmembrane region" description="Helical" evidence="7">
    <location>
        <begin position="150"/>
        <end position="173"/>
    </location>
</feature>
<feature type="transmembrane region" description="Helical" evidence="7">
    <location>
        <begin position="374"/>
        <end position="392"/>
    </location>
</feature>
<proteinExistence type="predicted"/>
<evidence type="ECO:0000256" key="1">
    <source>
        <dbReference type="ARBA" id="ARBA00004651"/>
    </source>
</evidence>
<dbReference type="EMBL" id="CAFBLK010000204">
    <property type="protein sequence ID" value="CAB4875119.1"/>
    <property type="molecule type" value="Genomic_DNA"/>
</dbReference>
<protein>
    <submittedName>
        <fullName evidence="8">Unannotated protein</fullName>
    </submittedName>
</protein>
<feature type="transmembrane region" description="Helical" evidence="7">
    <location>
        <begin position="110"/>
        <end position="129"/>
    </location>
</feature>
<feature type="transmembrane region" description="Helical" evidence="7">
    <location>
        <begin position="218"/>
        <end position="240"/>
    </location>
</feature>
<feature type="compositionally biased region" description="Acidic residues" evidence="6">
    <location>
        <begin position="420"/>
        <end position="434"/>
    </location>
</feature>
<dbReference type="GO" id="GO:0005886">
    <property type="term" value="C:plasma membrane"/>
    <property type="evidence" value="ECO:0007669"/>
    <property type="project" value="UniProtKB-SubCell"/>
</dbReference>
<dbReference type="InterPro" id="IPR036259">
    <property type="entry name" value="MFS_trans_sf"/>
</dbReference>
<keyword evidence="2" id="KW-1003">Cell membrane</keyword>
<accession>A0A6J6L7Z8</accession>
<dbReference type="Pfam" id="PF07690">
    <property type="entry name" value="MFS_1"/>
    <property type="match status" value="1"/>
</dbReference>
<evidence type="ECO:0000313" key="10">
    <source>
        <dbReference type="EMBL" id="CAB4875119.1"/>
    </source>
</evidence>
<feature type="transmembrane region" description="Helical" evidence="7">
    <location>
        <begin position="179"/>
        <end position="197"/>
    </location>
</feature>
<feature type="region of interest" description="Disordered" evidence="6">
    <location>
        <begin position="409"/>
        <end position="445"/>
    </location>
</feature>
<dbReference type="GO" id="GO:0022857">
    <property type="term" value="F:transmembrane transporter activity"/>
    <property type="evidence" value="ECO:0007669"/>
    <property type="project" value="InterPro"/>
</dbReference>
<keyword evidence="4 7" id="KW-1133">Transmembrane helix</keyword>
<evidence type="ECO:0000256" key="7">
    <source>
        <dbReference type="SAM" id="Phobius"/>
    </source>
</evidence>
<reference evidence="8" key="1">
    <citation type="submission" date="2020-05" db="EMBL/GenBank/DDBJ databases">
        <authorList>
            <person name="Chiriac C."/>
            <person name="Salcher M."/>
            <person name="Ghai R."/>
            <person name="Kavagutti S V."/>
        </authorList>
    </citation>
    <scope>NUCLEOTIDE SEQUENCE</scope>
</reference>
<organism evidence="8">
    <name type="scientific">freshwater metagenome</name>
    <dbReference type="NCBI Taxonomy" id="449393"/>
    <lineage>
        <taxon>unclassified sequences</taxon>
        <taxon>metagenomes</taxon>
        <taxon>ecological metagenomes</taxon>
    </lineage>
</organism>
<name>A0A6J6L7Z8_9ZZZZ</name>
<evidence type="ECO:0000256" key="6">
    <source>
        <dbReference type="SAM" id="MobiDB-lite"/>
    </source>
</evidence>
<gene>
    <name evidence="8" type="ORF">UFOPK2242_00794</name>
    <name evidence="9" type="ORF">UFOPK2925_01332</name>
    <name evidence="10" type="ORF">UFOPK3317_01109</name>
</gene>
<dbReference type="EMBL" id="CAEZWM010000086">
    <property type="protein sequence ID" value="CAB4658120.1"/>
    <property type="molecule type" value="Genomic_DNA"/>
</dbReference>
<comment type="subcellular location">
    <subcellularLocation>
        <location evidence="1">Cell membrane</location>
        <topology evidence="1">Multi-pass membrane protein</topology>
    </subcellularLocation>
</comment>
<dbReference type="PANTHER" id="PTHR23513:SF18">
    <property type="entry name" value="INTEGRAL MEMBRANE PROTEIN"/>
    <property type="match status" value="1"/>
</dbReference>
<dbReference type="SUPFAM" id="SSF103473">
    <property type="entry name" value="MFS general substrate transporter"/>
    <property type="match status" value="1"/>
</dbReference>
<feature type="compositionally biased region" description="Basic and acidic residues" evidence="6">
    <location>
        <begin position="435"/>
        <end position="445"/>
    </location>
</feature>
<keyword evidence="5 7" id="KW-0472">Membrane</keyword>
<dbReference type="Gene3D" id="1.20.1250.20">
    <property type="entry name" value="MFS general substrate transporter like domains"/>
    <property type="match status" value="1"/>
</dbReference>
<feature type="transmembrane region" description="Helical" evidence="7">
    <location>
        <begin position="283"/>
        <end position="302"/>
    </location>
</feature>
<feature type="transmembrane region" description="Helical" evidence="7">
    <location>
        <begin position="350"/>
        <end position="368"/>
    </location>
</feature>
<feature type="transmembrane region" description="Helical" evidence="7">
    <location>
        <begin position="87"/>
        <end position="104"/>
    </location>
</feature>
<dbReference type="AlphaFoldDB" id="A0A6J6L7Z8"/>
<evidence type="ECO:0000256" key="3">
    <source>
        <dbReference type="ARBA" id="ARBA00022692"/>
    </source>
</evidence>
<feature type="transmembrane region" description="Helical" evidence="7">
    <location>
        <begin position="56"/>
        <end position="75"/>
    </location>
</feature>
<evidence type="ECO:0000256" key="2">
    <source>
        <dbReference type="ARBA" id="ARBA00022475"/>
    </source>
</evidence>
<feature type="transmembrane region" description="Helical" evidence="7">
    <location>
        <begin position="21"/>
        <end position="44"/>
    </location>
</feature>
<evidence type="ECO:0000313" key="9">
    <source>
        <dbReference type="EMBL" id="CAB4789510.1"/>
    </source>
</evidence>
<feature type="transmembrane region" description="Helical" evidence="7">
    <location>
        <begin position="308"/>
        <end position="330"/>
    </location>
</feature>
<evidence type="ECO:0000256" key="4">
    <source>
        <dbReference type="ARBA" id="ARBA00022989"/>
    </source>
</evidence>
<dbReference type="CDD" id="cd06173">
    <property type="entry name" value="MFS_MefA_like"/>
    <property type="match status" value="1"/>
</dbReference>